<evidence type="ECO:0000259" key="3">
    <source>
        <dbReference type="SMART" id="SM00856"/>
    </source>
</evidence>
<proteinExistence type="predicted"/>
<dbReference type="Gene3D" id="1.20.140.40">
    <property type="entry name" value="Invertase/pectin methylesterase inhibitor family protein"/>
    <property type="match status" value="1"/>
</dbReference>
<comment type="caution">
    <text evidence="4">The sequence shown here is derived from an EMBL/GenBank/DDBJ whole genome shotgun (WGS) entry which is preliminary data.</text>
</comment>
<feature type="chain" id="PRO_5043910952" description="Pectinesterase inhibitor domain-containing protein" evidence="2">
    <location>
        <begin position="28"/>
        <end position="248"/>
    </location>
</feature>
<evidence type="ECO:0000256" key="1">
    <source>
        <dbReference type="ARBA" id="ARBA00022729"/>
    </source>
</evidence>
<keyword evidence="1 2" id="KW-0732">Signal</keyword>
<reference evidence="4 5" key="1">
    <citation type="submission" date="2021-07" db="EMBL/GenBank/DDBJ databases">
        <title>The Aristolochia fimbriata genome: insights into angiosperm evolution, floral development and chemical biosynthesis.</title>
        <authorList>
            <person name="Jiao Y."/>
        </authorList>
    </citation>
    <scope>NUCLEOTIDE SEQUENCE [LARGE SCALE GENOMIC DNA]</scope>
    <source>
        <strain evidence="4">IBCAS-2021</strain>
        <tissue evidence="4">Leaf</tissue>
    </source>
</reference>
<evidence type="ECO:0000313" key="5">
    <source>
        <dbReference type="Proteomes" id="UP000825729"/>
    </source>
</evidence>
<dbReference type="PANTHER" id="PTHR31080:SF296">
    <property type="entry name" value="OS05G0360900 PROTEIN"/>
    <property type="match status" value="1"/>
</dbReference>
<feature type="domain" description="Pectinesterase inhibitor" evidence="3">
    <location>
        <begin position="34"/>
        <end position="180"/>
    </location>
</feature>
<dbReference type="CDD" id="cd15798">
    <property type="entry name" value="PMEI-like_3"/>
    <property type="match status" value="1"/>
</dbReference>
<evidence type="ECO:0000313" key="4">
    <source>
        <dbReference type="EMBL" id="KAG9459453.1"/>
    </source>
</evidence>
<dbReference type="PANTHER" id="PTHR31080">
    <property type="entry name" value="PECTINESTERASE INHIBITOR-LIKE"/>
    <property type="match status" value="1"/>
</dbReference>
<dbReference type="EMBL" id="JAINDJ010000002">
    <property type="protein sequence ID" value="KAG9459453.1"/>
    <property type="molecule type" value="Genomic_DNA"/>
</dbReference>
<evidence type="ECO:0000256" key="2">
    <source>
        <dbReference type="SAM" id="SignalP"/>
    </source>
</evidence>
<dbReference type="Proteomes" id="UP000825729">
    <property type="component" value="Unassembled WGS sequence"/>
</dbReference>
<dbReference type="SUPFAM" id="SSF101148">
    <property type="entry name" value="Plant invertase/pectin methylesterase inhibitor"/>
    <property type="match status" value="1"/>
</dbReference>
<dbReference type="InterPro" id="IPR006501">
    <property type="entry name" value="Pectinesterase_inhib_dom"/>
</dbReference>
<gene>
    <name evidence="4" type="ORF">H6P81_003961</name>
</gene>
<dbReference type="GO" id="GO:0004857">
    <property type="term" value="F:enzyme inhibitor activity"/>
    <property type="evidence" value="ECO:0007669"/>
    <property type="project" value="InterPro"/>
</dbReference>
<dbReference type="InterPro" id="IPR035513">
    <property type="entry name" value="Invertase/methylesterase_inhib"/>
</dbReference>
<accession>A0AAV7FHM2</accession>
<dbReference type="InterPro" id="IPR051955">
    <property type="entry name" value="PME_Inhibitor"/>
</dbReference>
<organism evidence="4 5">
    <name type="scientific">Aristolochia fimbriata</name>
    <name type="common">White veined hardy Dutchman's pipe vine</name>
    <dbReference type="NCBI Taxonomy" id="158543"/>
    <lineage>
        <taxon>Eukaryota</taxon>
        <taxon>Viridiplantae</taxon>
        <taxon>Streptophyta</taxon>
        <taxon>Embryophyta</taxon>
        <taxon>Tracheophyta</taxon>
        <taxon>Spermatophyta</taxon>
        <taxon>Magnoliopsida</taxon>
        <taxon>Magnoliidae</taxon>
        <taxon>Piperales</taxon>
        <taxon>Aristolochiaceae</taxon>
        <taxon>Aristolochia</taxon>
    </lineage>
</organism>
<dbReference type="Pfam" id="PF04043">
    <property type="entry name" value="PMEI"/>
    <property type="match status" value="1"/>
</dbReference>
<keyword evidence="5" id="KW-1185">Reference proteome</keyword>
<feature type="signal peptide" evidence="2">
    <location>
        <begin position="1"/>
        <end position="27"/>
    </location>
</feature>
<sequence length="248" mass="27392">MASMLSSSDLHVLSVLVVLFIFSSLSALANVLHSVPVSPGAACRSTPYPGFCKSILPNTPSANLFDYGRLSIKRSLSMTKKFSLLIHQYLRRPASYSVATVRALEDCRLLTDLNVDFLSTTFGILNSSTSTTLVAAEADEVQTLLSAVVTNQETCMDGLDNGLSSPLSNGTRLYRVSLALVTHAWIPKQKTQRLVLFSGLEVVRKGRLKLRMSEQNRRVFESASGQKLLQSTDSVFIRELWWVEASWE</sequence>
<protein>
    <recommendedName>
        <fullName evidence="3">Pectinesterase inhibitor domain-containing protein</fullName>
    </recommendedName>
</protein>
<name>A0AAV7FHM2_ARIFI</name>
<dbReference type="AlphaFoldDB" id="A0AAV7FHM2"/>
<dbReference type="NCBIfam" id="TIGR01614">
    <property type="entry name" value="PME_inhib"/>
    <property type="match status" value="1"/>
</dbReference>
<dbReference type="SMART" id="SM00856">
    <property type="entry name" value="PMEI"/>
    <property type="match status" value="1"/>
</dbReference>